<feature type="domain" description="FAD-binding" evidence="6">
    <location>
        <begin position="8"/>
        <end position="344"/>
    </location>
</feature>
<dbReference type="PRINTS" id="PR00420">
    <property type="entry name" value="RNGMNOXGNASE"/>
</dbReference>
<accession>A0A7Z7YV17</accession>
<reference evidence="9 10" key="1">
    <citation type="journal article" date="2019" name="Sci. Transl. Med.">
        <title>Quorum sensing between bacterial species on the skin protects against epidermal injury in atopic dermatitis.</title>
        <authorList>
            <person name="Williams M.R."/>
        </authorList>
    </citation>
    <scope>NUCLEOTIDE SEQUENCE [LARGE SCALE GENOMIC DNA]</scope>
    <source>
        <strain evidence="9 10">H8</strain>
    </source>
</reference>
<dbReference type="PANTHER" id="PTHR46972:SF1">
    <property type="entry name" value="FAD DEPENDENT OXIDOREDUCTASE DOMAIN-CONTAINING PROTEIN"/>
    <property type="match status" value="1"/>
</dbReference>
<dbReference type="Gene3D" id="3.50.50.60">
    <property type="entry name" value="FAD/NAD(P)-binding domain"/>
    <property type="match status" value="1"/>
</dbReference>
<dbReference type="GO" id="GO:0004497">
    <property type="term" value="F:monooxygenase activity"/>
    <property type="evidence" value="ECO:0007669"/>
    <property type="project" value="UniProtKB-KW"/>
</dbReference>
<evidence type="ECO:0000256" key="4">
    <source>
        <dbReference type="ARBA" id="ARBA00023033"/>
    </source>
</evidence>
<keyword evidence="5" id="KW-0175">Coiled coil</keyword>
<dbReference type="EMBL" id="JABBLX010000023">
    <property type="protein sequence ID" value="NMK98025.1"/>
    <property type="molecule type" value="Genomic_DNA"/>
</dbReference>
<dbReference type="EMBL" id="SCHC01000002">
    <property type="protein sequence ID" value="TBW76837.1"/>
    <property type="molecule type" value="Genomic_DNA"/>
</dbReference>
<dbReference type="Proteomes" id="UP000538955">
    <property type="component" value="Unassembled WGS sequence"/>
</dbReference>
<keyword evidence="1" id="KW-0285">Flavoprotein</keyword>
<reference evidence="11 12" key="2">
    <citation type="submission" date="2020-04" db="EMBL/GenBank/DDBJ databases">
        <title>The Epidemiology and Molecular Characteristics of Linezolid-Resistant Staphylococcus capitis in Huashan Hospital, Shanghai.</title>
        <authorList>
            <person name="Ding L."/>
            <person name="Li P."/>
            <person name="Yang Y."/>
            <person name="Lin D."/>
            <person name="Xu X."/>
        </authorList>
    </citation>
    <scope>NUCLEOTIDE SEQUENCE [LARGE SCALE GENOMIC DNA]</scope>
    <source>
        <strain evidence="8 12">12-86</strain>
        <strain evidence="7 11">17-84</strain>
    </source>
</reference>
<dbReference type="RefSeq" id="WP_030059066.1">
    <property type="nucleotide sequence ID" value="NZ_AP014956.1"/>
</dbReference>
<dbReference type="SUPFAM" id="SSF51905">
    <property type="entry name" value="FAD/NAD(P)-binding domain"/>
    <property type="match status" value="1"/>
</dbReference>
<sequence>MNIKDVKSVGIIGGGPGGLMLGLLLQQQGFEVSIFEKAGLDVNRDRGGSLDIHEESGQLPLKETGIIDRFRELARFEGEDTRVLDKNGKVYYEETADPEVEGGRPEIDRGELCDIISEQLSEGTVIYGKAFESLRRLDNGQVEVSFVEGDTAEFDFVVGADGAFSKVRPYLANVDVEYNGISMVELNVEDAYNQYPDLAAFNKNGKMMAFGDHKAILGQVNGNGRIKVYMSYQMDYEEFEKFKGMSKSEIKEQLLQDFSDWDEDLKKYIEYAGDDVLLRRIYKLPIGFKWENQSNLTLIGDAAHLMSPFAGEGVNMAFYDAYLLAKALKENNNLQDALKEYEASMYEASEQSASESQANLEEMFGDDAAQKFGDFFNHIGELFEEHQAQKLDNK</sequence>
<dbReference type="AlphaFoldDB" id="A0A7Z7YV17"/>
<feature type="coiled-coil region" evidence="5">
    <location>
        <begin position="324"/>
        <end position="351"/>
    </location>
</feature>
<dbReference type="GO" id="GO:0071949">
    <property type="term" value="F:FAD binding"/>
    <property type="evidence" value="ECO:0007669"/>
    <property type="project" value="InterPro"/>
</dbReference>
<organism evidence="9 10">
    <name type="scientific">Staphylococcus capitis</name>
    <dbReference type="NCBI Taxonomy" id="29388"/>
    <lineage>
        <taxon>Bacteria</taxon>
        <taxon>Bacillati</taxon>
        <taxon>Bacillota</taxon>
        <taxon>Bacilli</taxon>
        <taxon>Bacillales</taxon>
        <taxon>Staphylococcaceae</taxon>
        <taxon>Staphylococcus</taxon>
    </lineage>
</organism>
<evidence type="ECO:0000313" key="11">
    <source>
        <dbReference type="Proteomes" id="UP000538955"/>
    </source>
</evidence>
<dbReference type="Pfam" id="PF01494">
    <property type="entry name" value="FAD_binding_3"/>
    <property type="match status" value="1"/>
</dbReference>
<evidence type="ECO:0000259" key="6">
    <source>
        <dbReference type="Pfam" id="PF01494"/>
    </source>
</evidence>
<evidence type="ECO:0000313" key="8">
    <source>
        <dbReference type="EMBL" id="NMK98025.1"/>
    </source>
</evidence>
<dbReference type="PANTHER" id="PTHR46972">
    <property type="entry name" value="MONOOXYGENASE ASQM-RELATED"/>
    <property type="match status" value="1"/>
</dbReference>
<keyword evidence="11" id="KW-1185">Reference proteome</keyword>
<evidence type="ECO:0000256" key="5">
    <source>
        <dbReference type="SAM" id="Coils"/>
    </source>
</evidence>
<gene>
    <name evidence="9" type="ORF">EQ811_08205</name>
    <name evidence="8" type="ORF">HHM13_07955</name>
    <name evidence="7" type="ORF">HHM24_09210</name>
</gene>
<evidence type="ECO:0000313" key="10">
    <source>
        <dbReference type="Proteomes" id="UP000291949"/>
    </source>
</evidence>
<keyword evidence="4 9" id="KW-0503">Monooxygenase</keyword>
<comment type="caution">
    <text evidence="9">The sequence shown here is derived from an EMBL/GenBank/DDBJ whole genome shotgun (WGS) entry which is preliminary data.</text>
</comment>
<dbReference type="Proteomes" id="UP000550736">
    <property type="component" value="Unassembled WGS sequence"/>
</dbReference>
<evidence type="ECO:0000313" key="12">
    <source>
        <dbReference type="Proteomes" id="UP000550736"/>
    </source>
</evidence>
<evidence type="ECO:0000256" key="1">
    <source>
        <dbReference type="ARBA" id="ARBA00022630"/>
    </source>
</evidence>
<dbReference type="InterPro" id="IPR002938">
    <property type="entry name" value="FAD-bd"/>
</dbReference>
<evidence type="ECO:0000256" key="2">
    <source>
        <dbReference type="ARBA" id="ARBA00022827"/>
    </source>
</evidence>
<proteinExistence type="predicted"/>
<evidence type="ECO:0000313" key="9">
    <source>
        <dbReference type="EMBL" id="TBW76837.1"/>
    </source>
</evidence>
<dbReference type="InterPro" id="IPR036188">
    <property type="entry name" value="FAD/NAD-bd_sf"/>
</dbReference>
<keyword evidence="3" id="KW-0560">Oxidoreductase</keyword>
<protein>
    <submittedName>
        <fullName evidence="9">FAD-dependent monooxygenase</fullName>
    </submittedName>
</protein>
<dbReference type="Proteomes" id="UP000291949">
    <property type="component" value="Unassembled WGS sequence"/>
</dbReference>
<name>A0A7Z7YV17_STACP</name>
<evidence type="ECO:0000313" key="7">
    <source>
        <dbReference type="EMBL" id="NMK54900.1"/>
    </source>
</evidence>
<dbReference type="EMBL" id="JABBMI010000069">
    <property type="protein sequence ID" value="NMK54900.1"/>
    <property type="molecule type" value="Genomic_DNA"/>
</dbReference>
<keyword evidence="2" id="KW-0274">FAD</keyword>
<evidence type="ECO:0000256" key="3">
    <source>
        <dbReference type="ARBA" id="ARBA00023002"/>
    </source>
</evidence>